<keyword evidence="11" id="KW-1185">Reference proteome</keyword>
<evidence type="ECO:0000313" key="10">
    <source>
        <dbReference type="EnsemblPlants" id="Bo8g115290.1"/>
    </source>
</evidence>
<accession>A0A0D3DYY2</accession>
<keyword evidence="8" id="KW-1133">Transmembrane helix</keyword>
<dbReference type="FunFam" id="3.40.50.720:FF:000263">
    <property type="entry name" value="NEDD8-activating enzyme E1 regulatory subunit"/>
    <property type="match status" value="1"/>
</dbReference>
<dbReference type="GO" id="GO:0005634">
    <property type="term" value="C:nucleus"/>
    <property type="evidence" value="ECO:0007669"/>
    <property type="project" value="UniProtKB-SubCell"/>
</dbReference>
<keyword evidence="5 7" id="KW-0833">Ubl conjugation pathway</keyword>
<protein>
    <recommendedName>
        <fullName evidence="7">NEDD8-activating enzyme E1 regulatory subunit</fullName>
    </recommendedName>
</protein>
<feature type="transmembrane region" description="Helical" evidence="8">
    <location>
        <begin position="430"/>
        <end position="454"/>
    </location>
</feature>
<dbReference type="UniPathway" id="UPA00885"/>
<organism evidence="10 11">
    <name type="scientific">Brassica oleracea var. oleracea</name>
    <dbReference type="NCBI Taxonomy" id="109376"/>
    <lineage>
        <taxon>Eukaryota</taxon>
        <taxon>Viridiplantae</taxon>
        <taxon>Streptophyta</taxon>
        <taxon>Embryophyta</taxon>
        <taxon>Tracheophyta</taxon>
        <taxon>Spermatophyta</taxon>
        <taxon>Magnoliopsida</taxon>
        <taxon>eudicotyledons</taxon>
        <taxon>Gunneridae</taxon>
        <taxon>Pentapetalae</taxon>
        <taxon>rosids</taxon>
        <taxon>malvids</taxon>
        <taxon>Brassicales</taxon>
        <taxon>Brassicaceae</taxon>
        <taxon>Brassiceae</taxon>
        <taxon>Brassica</taxon>
    </lineage>
</organism>
<dbReference type="OMA" id="INDSCTE"/>
<dbReference type="InterPro" id="IPR035985">
    <property type="entry name" value="Ubiquitin-activating_enz"/>
</dbReference>
<evidence type="ECO:0000256" key="8">
    <source>
        <dbReference type="SAM" id="Phobius"/>
    </source>
</evidence>
<keyword evidence="4" id="KW-0547">Nucleotide-binding</keyword>
<evidence type="ECO:0000256" key="2">
    <source>
        <dbReference type="ARBA" id="ARBA00005032"/>
    </source>
</evidence>
<comment type="subcellular location">
    <subcellularLocation>
        <location evidence="1">Nucleus</location>
    </subcellularLocation>
</comment>
<dbReference type="STRING" id="109376.A0A0D3DYY2"/>
<dbReference type="PANTHER" id="PTHR10953">
    <property type="entry name" value="UBIQUITIN-ACTIVATING ENZYME E1"/>
    <property type="match status" value="1"/>
</dbReference>
<feature type="domain" description="THIF-type NAD/FAD binding fold" evidence="9">
    <location>
        <begin position="17"/>
        <end position="538"/>
    </location>
</feature>
<evidence type="ECO:0000256" key="6">
    <source>
        <dbReference type="ARBA" id="ARBA00023242"/>
    </source>
</evidence>
<keyword evidence="6" id="KW-0539">Nucleus</keyword>
<dbReference type="Gene3D" id="3.40.50.720">
    <property type="entry name" value="NAD(P)-binding Rossmann-like Domain"/>
    <property type="match status" value="1"/>
</dbReference>
<comment type="similarity">
    <text evidence="3 7">Belongs to the ubiquitin-activating E1 family. ULA1 subfamily.</text>
</comment>
<sequence>MKRKKEEATMSEPKTKYDRQLRIWGELGQAALEEASICLLNCGPTGSEALKNLVLGGVGSFTVVDGSKVELGDLGNNFMVDDERSVGQSKAKSVCAFLQELNDSVKATFIEENPDTLISTNPFFFSQFTLVIATQLVEDSMVKLDRICREANVMLVFARSYGLSGFVRVSVKEHTVIDSKPDHFLDDLRLNNPWPELKSFVETIDLNVSDPVAHKHIPYVVILVKVADEWTRSHSVQDDIYGLWMRITTKKLSKQLSKFLLRVESALRFNNDTCAEPNSNSSDFWVMVAALKEFVSNEGDGEAPLEGSIPDMTSSTELSATASLHCCFSTDTIYQSKAEADFLVMEKRVKNILKKIGRDLSSISKPTIKSFCKNARKLKVCRYRMVEDEFSNPCVTEIQKCLADEDYRWQCLHGVCPFHMNTKASNFERLLFYGSSYAYIVYCGSGAMGFYVLLRAVDRFTANYNKFPGQFDGGMDEDISRLKTTALSLLADLGCNGSVLPDDLINEMCRFGASELHVVAAFIGGIASQEVIKLVTKQFVPMLGTYIFNGIDHKSQLLTL</sequence>
<evidence type="ECO:0000256" key="3">
    <source>
        <dbReference type="ARBA" id="ARBA00006868"/>
    </source>
</evidence>
<dbReference type="eggNOG" id="KOG2016">
    <property type="taxonomic scope" value="Eukaryota"/>
</dbReference>
<dbReference type="GO" id="GO:0045116">
    <property type="term" value="P:protein neddylation"/>
    <property type="evidence" value="ECO:0007669"/>
    <property type="project" value="UniProtKB-UniRule"/>
</dbReference>
<keyword evidence="8" id="KW-0812">Transmembrane</keyword>
<dbReference type="InterPro" id="IPR030667">
    <property type="entry name" value="APP-BP1"/>
</dbReference>
<dbReference type="FunFam" id="3.40.50.720:FF:000337">
    <property type="entry name" value="NEDD8-activating enzyme E1 regulatory subunit"/>
    <property type="match status" value="1"/>
</dbReference>
<comment type="pathway">
    <text evidence="2 7">Protein modification; protein neddylation.</text>
</comment>
<dbReference type="SUPFAM" id="SSF69572">
    <property type="entry name" value="Activating enzymes of the ubiquitin-like proteins"/>
    <property type="match status" value="1"/>
</dbReference>
<reference evidence="10 11" key="1">
    <citation type="journal article" date="2014" name="Genome Biol.">
        <title>Transcriptome and methylome profiling reveals relics of genome dominance in the mesopolyploid Brassica oleracea.</title>
        <authorList>
            <person name="Parkin I.A."/>
            <person name="Koh C."/>
            <person name="Tang H."/>
            <person name="Robinson S.J."/>
            <person name="Kagale S."/>
            <person name="Clarke W.E."/>
            <person name="Town C.D."/>
            <person name="Nixon J."/>
            <person name="Krishnakumar V."/>
            <person name="Bidwell S.L."/>
            <person name="Denoeud F."/>
            <person name="Belcram H."/>
            <person name="Links M.G."/>
            <person name="Just J."/>
            <person name="Clarke C."/>
            <person name="Bender T."/>
            <person name="Huebert T."/>
            <person name="Mason A.S."/>
            <person name="Pires J.C."/>
            <person name="Barker G."/>
            <person name="Moore J."/>
            <person name="Walley P.G."/>
            <person name="Manoli S."/>
            <person name="Batley J."/>
            <person name="Edwards D."/>
            <person name="Nelson M.N."/>
            <person name="Wang X."/>
            <person name="Paterson A.H."/>
            <person name="King G."/>
            <person name="Bancroft I."/>
            <person name="Chalhoub B."/>
            <person name="Sharpe A.G."/>
        </authorList>
    </citation>
    <scope>NUCLEOTIDE SEQUENCE</scope>
    <source>
        <strain evidence="10 11">cv. TO1000</strain>
    </source>
</reference>
<evidence type="ECO:0000256" key="1">
    <source>
        <dbReference type="ARBA" id="ARBA00004123"/>
    </source>
</evidence>
<proteinExistence type="inferred from homology"/>
<evidence type="ECO:0000256" key="5">
    <source>
        <dbReference type="ARBA" id="ARBA00022786"/>
    </source>
</evidence>
<dbReference type="GO" id="GO:0000166">
    <property type="term" value="F:nucleotide binding"/>
    <property type="evidence" value="ECO:0007669"/>
    <property type="project" value="UniProtKB-KW"/>
</dbReference>
<reference evidence="10" key="2">
    <citation type="submission" date="2015-03" db="UniProtKB">
        <authorList>
            <consortium name="EnsemblPlants"/>
        </authorList>
    </citation>
    <scope>IDENTIFICATION</scope>
</reference>
<name>A0A0D3DYY2_BRAOL</name>
<comment type="function">
    <text evidence="7">Regulatory subunit of the dimeric E1 enzyme. E1 activates RUB1/NEDD8 by first adenylating its C-terminal glycine residue with ATP, thereafter linking this residue to the side chain of the catalytic cysteine, yielding a RUB1-ECR1 thioester and free AMP. E1 finally transfers RUB1 to the catalytic cysteine of RCE1.</text>
</comment>
<dbReference type="AlphaFoldDB" id="A0A0D3DYY2"/>
<dbReference type="EnsemblPlants" id="Bo8g115290.1">
    <property type="protein sequence ID" value="Bo8g115290.1"/>
    <property type="gene ID" value="Bo8g115290"/>
</dbReference>
<dbReference type="Gramene" id="Bo8g115290.1">
    <property type="protein sequence ID" value="Bo8g115290.1"/>
    <property type="gene ID" value="Bo8g115290"/>
</dbReference>
<dbReference type="InterPro" id="IPR000594">
    <property type="entry name" value="ThiF_NAD_FAD-bd"/>
</dbReference>
<evidence type="ECO:0000256" key="4">
    <source>
        <dbReference type="ARBA" id="ARBA00022741"/>
    </source>
</evidence>
<dbReference type="Gene3D" id="3.40.50.12550">
    <property type="entry name" value="Ubiquitin-activating enzyme E1, inactive adenylation domain, subdomain 2"/>
    <property type="match status" value="1"/>
</dbReference>
<dbReference type="GO" id="GO:0019781">
    <property type="term" value="F:NEDD8 activating enzyme activity"/>
    <property type="evidence" value="ECO:0007669"/>
    <property type="project" value="UniProtKB-UniRule"/>
</dbReference>
<dbReference type="GO" id="GO:0005737">
    <property type="term" value="C:cytoplasm"/>
    <property type="evidence" value="ECO:0007669"/>
    <property type="project" value="TreeGrafter"/>
</dbReference>
<dbReference type="Proteomes" id="UP000032141">
    <property type="component" value="Chromosome C8"/>
</dbReference>
<evidence type="ECO:0000256" key="7">
    <source>
        <dbReference type="PIRNR" id="PIRNR039099"/>
    </source>
</evidence>
<dbReference type="InterPro" id="IPR045886">
    <property type="entry name" value="ThiF/MoeB/HesA"/>
</dbReference>
<evidence type="ECO:0000259" key="9">
    <source>
        <dbReference type="Pfam" id="PF00899"/>
    </source>
</evidence>
<evidence type="ECO:0000313" key="11">
    <source>
        <dbReference type="Proteomes" id="UP000032141"/>
    </source>
</evidence>
<dbReference type="PIRSF" id="PIRSF039099">
    <property type="entry name" value="APP-BP1"/>
    <property type="match status" value="1"/>
</dbReference>
<keyword evidence="8" id="KW-0472">Membrane</keyword>
<dbReference type="Pfam" id="PF00899">
    <property type="entry name" value="ThiF"/>
    <property type="match status" value="1"/>
</dbReference>
<dbReference type="PANTHER" id="PTHR10953:SF244">
    <property type="entry name" value="NEDD8-ACTIVATING ENZYME E1 REGULATORY SUBUNIT"/>
    <property type="match status" value="1"/>
</dbReference>
<dbReference type="HOGENOM" id="CLU_019618_2_1_1"/>